<evidence type="ECO:0000313" key="24">
    <source>
        <dbReference type="Proteomes" id="UP000007305"/>
    </source>
</evidence>
<feature type="region of interest" description="Disordered" evidence="19">
    <location>
        <begin position="150"/>
        <end position="172"/>
    </location>
</feature>
<keyword evidence="4" id="KW-0723">Serine/threonine-protein kinase</keyword>
<keyword evidence="24" id="KW-1185">Reference proteome</keyword>
<dbReference type="Gene3D" id="3.30.200.20">
    <property type="entry name" value="Phosphorylase Kinase, domain 1"/>
    <property type="match status" value="1"/>
</dbReference>
<sequence length="688" mass="74490">MAPLLLLLPVVQLLLAVADAVPDSCAKATCAGHEIHYPFRLDSSMPDDCVVYPVPGIGLICQDNSTLILPFESHRYTVLSINYKAHTILVSDADIGDEYAAAAAGAGCPRLHVNLTMDAFWLRLSPSDSNITFLYNCKRNVTLPSAVELSGCQDGNDDDDDDSRSPSPSYSYALRDGGVTGAEAHELECQEVVVAPVLDVHKRAIVGAPGGPPPPPGDGSSPFREVLQGGFELSYDTHSRQCDRCERSGGWCGYQRAGATTPAAGASATMTFTCFCESGPASDRCGPKSKTAVIAGVAAGAGVAILAAAIFLFVRRKRKQKRVVNSSSKLLKYSGSGGTPRSRVGDMESGSIEDPPTHLFTYEELEEATSCFDENRELGDGGFGTVYKGYLKDGRVVAVKRLYNNSYRRVEQFQNEAAILSGLRHPNLVMFYGCTSSQSRELLLVYEFVANGTVADHLHGQRAAERALPWPLRLGVAVESAAALTYLHAIEPPVVHRDVKTTNILLDADYHVKVADFGLSRLFPLDVTHVSTAPQGTPGYVDPEYHQCYQLTDKSDVYSFGVVLVELISSKPAVDVTRHRNEINLAGMAISKIQKCQLEELVDIDLGYETDPATKKAMTAVAELAFRCLQQNGEMRPPIKEVLEVLRSIQGEYQTGKDGDKNKDGPLSPTTVHAPWESRATTPNTSRD</sequence>
<evidence type="ECO:0000313" key="23">
    <source>
        <dbReference type="EnsemblPlants" id="Zm00001eb156250_P001"/>
    </source>
</evidence>
<dbReference type="PROSITE" id="PS00108">
    <property type="entry name" value="PROTEIN_KINASE_ST"/>
    <property type="match status" value="1"/>
</dbReference>
<evidence type="ECO:0007829" key="25">
    <source>
        <dbReference type="PeptideAtlas" id="A0A804NEY0"/>
    </source>
</evidence>
<comment type="catalytic activity">
    <reaction evidence="17">
        <text>L-seryl-[protein] + ATP = O-phospho-L-seryl-[protein] + ADP + H(+)</text>
        <dbReference type="Rhea" id="RHEA:17989"/>
        <dbReference type="Rhea" id="RHEA-COMP:9863"/>
        <dbReference type="Rhea" id="RHEA-COMP:11604"/>
        <dbReference type="ChEBI" id="CHEBI:15378"/>
        <dbReference type="ChEBI" id="CHEBI:29999"/>
        <dbReference type="ChEBI" id="CHEBI:30616"/>
        <dbReference type="ChEBI" id="CHEBI:83421"/>
        <dbReference type="ChEBI" id="CHEBI:456216"/>
        <dbReference type="EC" id="2.7.11.1"/>
    </reaction>
</comment>
<comment type="catalytic activity">
    <reaction evidence="16">
        <text>L-threonyl-[protein] + ATP = O-phospho-L-threonyl-[protein] + ADP + H(+)</text>
        <dbReference type="Rhea" id="RHEA:46608"/>
        <dbReference type="Rhea" id="RHEA-COMP:11060"/>
        <dbReference type="Rhea" id="RHEA-COMP:11605"/>
        <dbReference type="ChEBI" id="CHEBI:15378"/>
        <dbReference type="ChEBI" id="CHEBI:30013"/>
        <dbReference type="ChEBI" id="CHEBI:30616"/>
        <dbReference type="ChEBI" id="CHEBI:61977"/>
        <dbReference type="ChEBI" id="CHEBI:456216"/>
        <dbReference type="EC" id="2.7.11.1"/>
    </reaction>
</comment>
<dbReference type="Gene3D" id="1.10.510.10">
    <property type="entry name" value="Transferase(Phosphotransferase) domain 1"/>
    <property type="match status" value="1"/>
</dbReference>
<feature type="compositionally biased region" description="Basic and acidic residues" evidence="19">
    <location>
        <begin position="655"/>
        <end position="664"/>
    </location>
</feature>
<evidence type="ECO:0000256" key="7">
    <source>
        <dbReference type="ARBA" id="ARBA00022692"/>
    </source>
</evidence>
<evidence type="ECO:0000256" key="12">
    <source>
        <dbReference type="ARBA" id="ARBA00022989"/>
    </source>
</evidence>
<evidence type="ECO:0000256" key="3">
    <source>
        <dbReference type="ARBA" id="ARBA00022475"/>
    </source>
</evidence>
<dbReference type="InterPro" id="IPR017441">
    <property type="entry name" value="Protein_kinase_ATP_BS"/>
</dbReference>
<proteinExistence type="evidence at protein level"/>
<dbReference type="InParanoid" id="A0A804NEY0"/>
<dbReference type="Gramene" id="Zm00001eb156250_T001">
    <property type="protein sequence ID" value="Zm00001eb156250_P001"/>
    <property type="gene ID" value="Zm00001eb156250"/>
</dbReference>
<feature type="chain" id="PRO_5032505227" description="non-specific serine/threonine protein kinase" evidence="21">
    <location>
        <begin position="21"/>
        <end position="688"/>
    </location>
</feature>
<dbReference type="SMART" id="SM00220">
    <property type="entry name" value="S_TKc"/>
    <property type="match status" value="1"/>
</dbReference>
<keyword evidence="10" id="KW-0418">Kinase</keyword>
<dbReference type="AlphaFoldDB" id="A0A804NEY0"/>
<comment type="subcellular location">
    <subcellularLocation>
        <location evidence="1">Cell membrane</location>
        <topology evidence="1">Single-pass type I membrane protein</topology>
    </subcellularLocation>
</comment>
<evidence type="ECO:0000256" key="6">
    <source>
        <dbReference type="ARBA" id="ARBA00022679"/>
    </source>
</evidence>
<evidence type="ECO:0000256" key="1">
    <source>
        <dbReference type="ARBA" id="ARBA00004251"/>
    </source>
</evidence>
<evidence type="ECO:0000256" key="16">
    <source>
        <dbReference type="ARBA" id="ARBA00047899"/>
    </source>
</evidence>
<organism evidence="23 24">
    <name type="scientific">Zea mays</name>
    <name type="common">Maize</name>
    <dbReference type="NCBI Taxonomy" id="4577"/>
    <lineage>
        <taxon>Eukaryota</taxon>
        <taxon>Viridiplantae</taxon>
        <taxon>Streptophyta</taxon>
        <taxon>Embryophyta</taxon>
        <taxon>Tracheophyta</taxon>
        <taxon>Spermatophyta</taxon>
        <taxon>Magnoliopsida</taxon>
        <taxon>Liliopsida</taxon>
        <taxon>Poales</taxon>
        <taxon>Poaceae</taxon>
        <taxon>PACMAD clade</taxon>
        <taxon>Panicoideae</taxon>
        <taxon>Andropogonodae</taxon>
        <taxon>Andropogoneae</taxon>
        <taxon>Tripsacinae</taxon>
        <taxon>Zea</taxon>
    </lineage>
</organism>
<reference evidence="23" key="2">
    <citation type="submission" date="2019-07" db="EMBL/GenBank/DDBJ databases">
        <authorList>
            <person name="Seetharam A."/>
            <person name="Woodhouse M."/>
            <person name="Cannon E."/>
        </authorList>
    </citation>
    <scope>NUCLEOTIDE SEQUENCE [LARGE SCALE GENOMIC DNA]</scope>
    <source>
        <strain evidence="23">cv. B73</strain>
    </source>
</reference>
<evidence type="ECO:0000256" key="5">
    <source>
        <dbReference type="ARBA" id="ARBA00022553"/>
    </source>
</evidence>
<evidence type="ECO:0000256" key="14">
    <source>
        <dbReference type="ARBA" id="ARBA00023170"/>
    </source>
</evidence>
<keyword evidence="5" id="KW-0597">Phosphoprotein</keyword>
<keyword evidence="8 21" id="KW-0732">Signal</keyword>
<evidence type="ECO:0000256" key="11">
    <source>
        <dbReference type="ARBA" id="ARBA00022840"/>
    </source>
</evidence>
<dbReference type="FunFam" id="3.30.200.20:FF:000214">
    <property type="entry name" value="WAK1-OsWAK receptor-like cytoplasmic kinase (OsWAK-RLCK)"/>
    <property type="match status" value="1"/>
</dbReference>
<keyword evidence="12 20" id="KW-1133">Transmembrane helix</keyword>
<dbReference type="PROSITE" id="PS50011">
    <property type="entry name" value="PROTEIN_KINASE_DOM"/>
    <property type="match status" value="1"/>
</dbReference>
<protein>
    <recommendedName>
        <fullName evidence="2">non-specific serine/threonine protein kinase</fullName>
        <ecNumber evidence="2">2.7.11.1</ecNumber>
    </recommendedName>
</protein>
<feature type="binding site" evidence="18">
    <location>
        <position position="400"/>
    </location>
    <ligand>
        <name>ATP</name>
        <dbReference type="ChEBI" id="CHEBI:30616"/>
    </ligand>
</feature>
<dbReference type="GO" id="GO:0005886">
    <property type="term" value="C:plasma membrane"/>
    <property type="evidence" value="ECO:0007669"/>
    <property type="project" value="UniProtKB-SubCell"/>
</dbReference>
<feature type="transmembrane region" description="Helical" evidence="20">
    <location>
        <begin position="292"/>
        <end position="314"/>
    </location>
</feature>
<keyword evidence="9 18" id="KW-0547">Nucleotide-binding</keyword>
<accession>A0A804NEY0</accession>
<dbReference type="FunFam" id="1.10.510.10:FF:000161">
    <property type="entry name" value="Wall-associated receptor kinase-like 20"/>
    <property type="match status" value="1"/>
</dbReference>
<feature type="compositionally biased region" description="Polar residues" evidence="19">
    <location>
        <begin position="679"/>
        <end position="688"/>
    </location>
</feature>
<dbReference type="GO" id="GO:0005524">
    <property type="term" value="F:ATP binding"/>
    <property type="evidence" value="ECO:0007669"/>
    <property type="project" value="UniProtKB-UniRule"/>
</dbReference>
<dbReference type="InterPro" id="IPR032872">
    <property type="entry name" value="WAK_assoc_C"/>
</dbReference>
<keyword evidence="11 18" id="KW-0067">ATP-binding</keyword>
<evidence type="ECO:0000256" key="20">
    <source>
        <dbReference type="SAM" id="Phobius"/>
    </source>
</evidence>
<keyword evidence="7 20" id="KW-0812">Transmembrane</keyword>
<dbReference type="Pfam" id="PF14380">
    <property type="entry name" value="WAK_assoc"/>
    <property type="match status" value="1"/>
</dbReference>
<evidence type="ECO:0000259" key="22">
    <source>
        <dbReference type="PROSITE" id="PS50011"/>
    </source>
</evidence>
<feature type="region of interest" description="Disordered" evidence="19">
    <location>
        <begin position="653"/>
        <end position="688"/>
    </location>
</feature>
<keyword evidence="13 20" id="KW-0472">Membrane</keyword>
<dbReference type="Proteomes" id="UP000007305">
    <property type="component" value="Chromosome 3"/>
</dbReference>
<evidence type="ECO:0000256" key="9">
    <source>
        <dbReference type="ARBA" id="ARBA00022741"/>
    </source>
</evidence>
<dbReference type="CDD" id="cd14066">
    <property type="entry name" value="STKc_IRAK"/>
    <property type="match status" value="1"/>
</dbReference>
<dbReference type="RefSeq" id="NP_001344860.1">
    <property type="nucleotide sequence ID" value="NM_001357931.1"/>
</dbReference>
<dbReference type="InterPro" id="IPR025287">
    <property type="entry name" value="WAK_GUB"/>
</dbReference>
<dbReference type="InterPro" id="IPR000719">
    <property type="entry name" value="Prot_kinase_dom"/>
</dbReference>
<dbReference type="Pfam" id="PF07714">
    <property type="entry name" value="PK_Tyr_Ser-Thr"/>
    <property type="match status" value="1"/>
</dbReference>
<evidence type="ECO:0000256" key="8">
    <source>
        <dbReference type="ARBA" id="ARBA00022729"/>
    </source>
</evidence>
<dbReference type="PANTHER" id="PTHR46008">
    <property type="entry name" value="LEAF RUST 10 DISEASE-RESISTANCE LOCUS RECEPTOR-LIKE PROTEIN KINASE-LIKE 1.4"/>
    <property type="match status" value="1"/>
</dbReference>
<dbReference type="EnsemblPlants" id="Zm00001eb156250_T001">
    <property type="protein sequence ID" value="Zm00001eb156250_P001"/>
    <property type="gene ID" value="Zm00001eb156250"/>
</dbReference>
<evidence type="ECO:0000256" key="4">
    <source>
        <dbReference type="ARBA" id="ARBA00022527"/>
    </source>
</evidence>
<evidence type="ECO:0000256" key="17">
    <source>
        <dbReference type="ARBA" id="ARBA00048679"/>
    </source>
</evidence>
<keyword evidence="14" id="KW-0675">Receptor</keyword>
<evidence type="ECO:0000256" key="13">
    <source>
        <dbReference type="ARBA" id="ARBA00023136"/>
    </source>
</evidence>
<reference evidence="24" key="1">
    <citation type="submission" date="2015-12" db="EMBL/GenBank/DDBJ databases">
        <title>Update maize B73 reference genome by single molecule sequencing technologies.</title>
        <authorList>
            <consortium name="Maize Genome Sequencing Project"/>
            <person name="Ware D."/>
        </authorList>
    </citation>
    <scope>NUCLEOTIDE SEQUENCE [LARGE SCALE GENOMIC DNA]</scope>
    <source>
        <strain evidence="24">cv. B73</strain>
    </source>
</reference>
<reference evidence="23" key="3">
    <citation type="submission" date="2021-05" db="UniProtKB">
        <authorList>
            <consortium name="EnsemblPlants"/>
        </authorList>
    </citation>
    <scope>IDENTIFICATION</scope>
    <source>
        <strain evidence="23">cv. B73</strain>
    </source>
</reference>
<keyword evidence="3" id="KW-1003">Cell membrane</keyword>
<feature type="signal peptide" evidence="21">
    <location>
        <begin position="1"/>
        <end position="20"/>
    </location>
</feature>
<dbReference type="InterPro" id="IPR011009">
    <property type="entry name" value="Kinase-like_dom_sf"/>
</dbReference>
<dbReference type="SUPFAM" id="SSF56112">
    <property type="entry name" value="Protein kinase-like (PK-like)"/>
    <property type="match status" value="1"/>
</dbReference>
<feature type="domain" description="Protein kinase" evidence="22">
    <location>
        <begin position="372"/>
        <end position="649"/>
    </location>
</feature>
<evidence type="ECO:0000256" key="15">
    <source>
        <dbReference type="ARBA" id="ARBA00023180"/>
    </source>
</evidence>
<gene>
    <name evidence="23" type="primary">LOC100384436</name>
</gene>
<dbReference type="InterPro" id="IPR001245">
    <property type="entry name" value="Ser-Thr/Tyr_kinase_cat_dom"/>
</dbReference>
<evidence type="ECO:0000256" key="21">
    <source>
        <dbReference type="SAM" id="SignalP"/>
    </source>
</evidence>
<evidence type="ECO:0000256" key="18">
    <source>
        <dbReference type="PROSITE-ProRule" id="PRU10141"/>
    </source>
</evidence>
<keyword evidence="15" id="KW-0325">Glycoprotein</keyword>
<dbReference type="EC" id="2.7.11.1" evidence="2"/>
<evidence type="ECO:0000256" key="19">
    <source>
        <dbReference type="SAM" id="MobiDB-lite"/>
    </source>
</evidence>
<keyword evidence="6" id="KW-0808">Transferase</keyword>
<name>A0A804NEY0_MAIZE</name>
<evidence type="ECO:0000256" key="2">
    <source>
        <dbReference type="ARBA" id="ARBA00012513"/>
    </source>
</evidence>
<dbReference type="PROSITE" id="PS00107">
    <property type="entry name" value="PROTEIN_KINASE_ATP"/>
    <property type="match status" value="1"/>
</dbReference>
<keyword evidence="25" id="KW-1267">Proteomics identification</keyword>
<dbReference type="GO" id="GO:0004674">
    <property type="term" value="F:protein serine/threonine kinase activity"/>
    <property type="evidence" value="ECO:0007669"/>
    <property type="project" value="UniProtKB-KW"/>
</dbReference>
<dbReference type="GO" id="GO:0030247">
    <property type="term" value="F:polysaccharide binding"/>
    <property type="evidence" value="ECO:0007669"/>
    <property type="project" value="InterPro"/>
</dbReference>
<dbReference type="InterPro" id="IPR008271">
    <property type="entry name" value="Ser/Thr_kinase_AS"/>
</dbReference>
<dbReference type="PANTHER" id="PTHR46008:SF60">
    <property type="entry name" value="PROTEIN KINASE DOMAIN-CONTAINING PROTEIN"/>
    <property type="match status" value="1"/>
</dbReference>
<dbReference type="Pfam" id="PF13947">
    <property type="entry name" value="GUB_WAK_bind"/>
    <property type="match status" value="1"/>
</dbReference>
<evidence type="ECO:0000256" key="10">
    <source>
        <dbReference type="ARBA" id="ARBA00022777"/>
    </source>
</evidence>
<dbReference type="GeneID" id="100384436"/>